<name>A0A815V6D8_9BILA</name>
<evidence type="ECO:0000313" key="1">
    <source>
        <dbReference type="EMBL" id="CAF1241682.1"/>
    </source>
</evidence>
<sequence>MLIENHSVFVNHNHTGFAGFIDHISSLIHIIPEEAINLFLQRKLHGVEPTVTYEPFQVIEALLRSNSGQVMDKTVFRITSSDQPSNINEK</sequence>
<dbReference type="AlphaFoldDB" id="A0A815V6D8"/>
<gene>
    <name evidence="1" type="ORF">BJG266_LOCUS29089</name>
    <name evidence="2" type="ORF">QVE165_LOCUS45365</name>
</gene>
<protein>
    <submittedName>
        <fullName evidence="2">Uncharacterized protein</fullName>
    </submittedName>
</protein>
<dbReference type="OrthoDB" id="329835at2759"/>
<evidence type="ECO:0000313" key="3">
    <source>
        <dbReference type="Proteomes" id="UP000663832"/>
    </source>
</evidence>
<dbReference type="EMBL" id="CAJNOM010000636">
    <property type="protein sequence ID" value="CAF1529035.1"/>
    <property type="molecule type" value="Genomic_DNA"/>
</dbReference>
<comment type="caution">
    <text evidence="2">The sequence shown here is derived from an EMBL/GenBank/DDBJ whole genome shotgun (WGS) entry which is preliminary data.</text>
</comment>
<keyword evidence="3" id="KW-1185">Reference proteome</keyword>
<dbReference type="Proteomes" id="UP000663832">
    <property type="component" value="Unassembled WGS sequence"/>
</dbReference>
<reference evidence="2" key="1">
    <citation type="submission" date="2021-02" db="EMBL/GenBank/DDBJ databases">
        <authorList>
            <person name="Nowell W R."/>
        </authorList>
    </citation>
    <scope>NUCLEOTIDE SEQUENCE</scope>
</reference>
<proteinExistence type="predicted"/>
<dbReference type="EMBL" id="CAJNOI010000321">
    <property type="protein sequence ID" value="CAF1241682.1"/>
    <property type="molecule type" value="Genomic_DNA"/>
</dbReference>
<accession>A0A815V6D8</accession>
<evidence type="ECO:0000313" key="2">
    <source>
        <dbReference type="EMBL" id="CAF1529035.1"/>
    </source>
</evidence>
<organism evidence="2 3">
    <name type="scientific">Adineta steineri</name>
    <dbReference type="NCBI Taxonomy" id="433720"/>
    <lineage>
        <taxon>Eukaryota</taxon>
        <taxon>Metazoa</taxon>
        <taxon>Spiralia</taxon>
        <taxon>Gnathifera</taxon>
        <taxon>Rotifera</taxon>
        <taxon>Eurotatoria</taxon>
        <taxon>Bdelloidea</taxon>
        <taxon>Adinetida</taxon>
        <taxon>Adinetidae</taxon>
        <taxon>Adineta</taxon>
    </lineage>
</organism>
<dbReference type="Proteomes" id="UP000663877">
    <property type="component" value="Unassembled WGS sequence"/>
</dbReference>